<name>K5DBH6_RHOBT</name>
<dbReference type="PATRIC" id="fig|993517.3.peg.4899"/>
<accession>K5DBH6</accession>
<proteinExistence type="predicted"/>
<protein>
    <submittedName>
        <fullName evidence="1">Uncharacterized protein</fullName>
    </submittedName>
</protein>
<evidence type="ECO:0000313" key="2">
    <source>
        <dbReference type="Proteomes" id="UP000007993"/>
    </source>
</evidence>
<organism evidence="1 2">
    <name type="scientific">Rhodopirellula baltica SH28</name>
    <dbReference type="NCBI Taxonomy" id="993517"/>
    <lineage>
        <taxon>Bacteria</taxon>
        <taxon>Pseudomonadati</taxon>
        <taxon>Planctomycetota</taxon>
        <taxon>Planctomycetia</taxon>
        <taxon>Pirellulales</taxon>
        <taxon>Pirellulaceae</taxon>
        <taxon>Rhodopirellula</taxon>
    </lineage>
</organism>
<dbReference type="AlphaFoldDB" id="K5DBH6"/>
<comment type="caution">
    <text evidence="1">The sequence shown here is derived from an EMBL/GenBank/DDBJ whole genome shotgun (WGS) entry which is preliminary data.</text>
</comment>
<reference evidence="1 2" key="1">
    <citation type="journal article" date="2013" name="Mar. Genomics">
        <title>Expression of sulfatases in Rhodopirellula baltica and the diversity of sulfatases in the genus Rhodopirellula.</title>
        <authorList>
            <person name="Wegner C.E."/>
            <person name="Richter-Heitmann T."/>
            <person name="Klindworth A."/>
            <person name="Klockow C."/>
            <person name="Richter M."/>
            <person name="Achstetter T."/>
            <person name="Glockner F.O."/>
            <person name="Harder J."/>
        </authorList>
    </citation>
    <scope>NUCLEOTIDE SEQUENCE [LARGE SCALE GENOMIC DNA]</scope>
    <source>
        <strain evidence="1 2">SH28</strain>
    </source>
</reference>
<dbReference type="Proteomes" id="UP000007993">
    <property type="component" value="Unassembled WGS sequence"/>
</dbReference>
<dbReference type="EMBL" id="AMCW01000133">
    <property type="protein sequence ID" value="EKK00169.1"/>
    <property type="molecule type" value="Genomic_DNA"/>
</dbReference>
<sequence>MAQVAVLAGLIGGKCPKIRVRAALPPVRKALVKRTRHDTTSHFGG</sequence>
<gene>
    <name evidence="1" type="ORF">RBSH_04505</name>
</gene>
<evidence type="ECO:0000313" key="1">
    <source>
        <dbReference type="EMBL" id="EKK00169.1"/>
    </source>
</evidence>